<dbReference type="HOGENOM" id="CLU_026209_7_2_12"/>
<keyword evidence="2" id="KW-0378">Hydrolase</keyword>
<accession>G0GET6</accession>
<evidence type="ECO:0000313" key="2">
    <source>
        <dbReference type="EMBL" id="AEJ61492.1"/>
    </source>
</evidence>
<dbReference type="Gene3D" id="3.40.50.1820">
    <property type="entry name" value="alpha/beta hydrolase"/>
    <property type="match status" value="1"/>
</dbReference>
<evidence type="ECO:0000259" key="1">
    <source>
        <dbReference type="Pfam" id="PF12146"/>
    </source>
</evidence>
<dbReference type="Pfam" id="PF12146">
    <property type="entry name" value="Hydrolase_4"/>
    <property type="match status" value="1"/>
</dbReference>
<dbReference type="EMBL" id="CP002903">
    <property type="protein sequence ID" value="AEJ61492.1"/>
    <property type="molecule type" value="Genomic_DNA"/>
</dbReference>
<proteinExistence type="predicted"/>
<dbReference type="InterPro" id="IPR022742">
    <property type="entry name" value="Hydrolase_4"/>
</dbReference>
<keyword evidence="3" id="KW-1185">Reference proteome</keyword>
<name>G0GET6_WINT7</name>
<feature type="domain" description="Serine aminopeptidase S33" evidence="1">
    <location>
        <begin position="27"/>
        <end position="259"/>
    </location>
</feature>
<dbReference type="PRINTS" id="PR00111">
    <property type="entry name" value="ABHYDROLASE"/>
</dbReference>
<dbReference type="KEGG" id="stq:Spith_1226"/>
<dbReference type="OrthoDB" id="9806902at2"/>
<dbReference type="SUPFAM" id="SSF53474">
    <property type="entry name" value="alpha/beta-Hydrolases"/>
    <property type="match status" value="1"/>
</dbReference>
<dbReference type="GO" id="GO:0016787">
    <property type="term" value="F:hydrolase activity"/>
    <property type="evidence" value="ECO:0007669"/>
    <property type="project" value="UniProtKB-KW"/>
</dbReference>
<organism evidence="2 3">
    <name type="scientific">Winmispira thermophila (strain ATCC 700085 / DSM 6578 / Z-1203)</name>
    <name type="common">Spirochaeta thermophila</name>
    <dbReference type="NCBI Taxonomy" id="869211"/>
    <lineage>
        <taxon>Bacteria</taxon>
        <taxon>Pseudomonadati</taxon>
        <taxon>Spirochaetota</taxon>
        <taxon>Spirochaetia</taxon>
        <taxon>Winmispirales</taxon>
        <taxon>Winmispiraceae</taxon>
        <taxon>Winmispira</taxon>
    </lineage>
</organism>
<protein>
    <submittedName>
        <fullName evidence="2">Alpha/beta hydrolase fold containing protein</fullName>
    </submittedName>
</protein>
<dbReference type="Proteomes" id="UP000007254">
    <property type="component" value="Chromosome"/>
</dbReference>
<dbReference type="InterPro" id="IPR051044">
    <property type="entry name" value="MAG_DAG_Lipase"/>
</dbReference>
<dbReference type="InterPro" id="IPR000073">
    <property type="entry name" value="AB_hydrolase_1"/>
</dbReference>
<gene>
    <name evidence="2" type="ordered locus">Spith_1226</name>
</gene>
<reference evidence="2 3" key="1">
    <citation type="submission" date="2011-06" db="EMBL/GenBank/DDBJ databases">
        <title>The complete genome of Spirochaeta thermophila DSM 6578.</title>
        <authorList>
            <consortium name="US DOE Joint Genome Institute (JGI-PGF)"/>
            <person name="Lucas S."/>
            <person name="Lapidus A."/>
            <person name="Bruce D."/>
            <person name="Goodwin L."/>
            <person name="Pitluck S."/>
            <person name="Peters L."/>
            <person name="Kyrpides N."/>
            <person name="Mavromatis K."/>
            <person name="Ivanova N."/>
            <person name="Mikailova N."/>
            <person name="Pagani I."/>
            <person name="Chertkov O."/>
            <person name="Detter J.C."/>
            <person name="Tapia R."/>
            <person name="Han C."/>
            <person name="Land M."/>
            <person name="Hauser L."/>
            <person name="Markowitz V."/>
            <person name="Cheng J.-F."/>
            <person name="Hugenholtz P."/>
            <person name="Woyke T."/>
            <person name="Wu D."/>
            <person name="Spring S."/>
            <person name="Merkhoffer B."/>
            <person name="Schneider S."/>
            <person name="Klenk H.-P."/>
            <person name="Eisen J.A."/>
        </authorList>
    </citation>
    <scope>NUCLEOTIDE SEQUENCE [LARGE SCALE GENOMIC DNA]</scope>
    <source>
        <strain evidence="3">ATCC 700085 / DSM 6578 / Z-1203</strain>
    </source>
</reference>
<sequence>MALRSYEEHVVDHAGVRLFYRLWIPDQVKAVVIVAHGFGEHSGNFVELAGRLADEGCAVYAPDHYGHGQSGGSRGYIPSWDVFHGELSLFREKAARDFPDRPVFLYGHSMGGTIVLEYAVTEGEGLAGVVASAPALSLEGIPPWRRTLGRLLAALLPGLRIPSGLDTGGLTRDPVMLKRLLSDPLSHGLGSPRLVVEMEGAITRCHERAPGLTIPLLVLQGRRDHVVSPPATERFFQHVGSPDKRLLWVDEGLHKLEHDLARQHVLEEVLLWIRTHLPGR</sequence>
<dbReference type="STRING" id="869211.Spith_1226"/>
<dbReference type="AlphaFoldDB" id="G0GET6"/>
<evidence type="ECO:0000313" key="3">
    <source>
        <dbReference type="Proteomes" id="UP000007254"/>
    </source>
</evidence>
<dbReference type="RefSeq" id="WP_014624835.1">
    <property type="nucleotide sequence ID" value="NC_017583.1"/>
</dbReference>
<dbReference type="InterPro" id="IPR029058">
    <property type="entry name" value="AB_hydrolase_fold"/>
</dbReference>
<dbReference type="PANTHER" id="PTHR11614">
    <property type="entry name" value="PHOSPHOLIPASE-RELATED"/>
    <property type="match status" value="1"/>
</dbReference>